<evidence type="ECO:0000313" key="1">
    <source>
        <dbReference type="EMBL" id="RRT38000.1"/>
    </source>
</evidence>
<dbReference type="AlphaFoldDB" id="A0A426XEY5"/>
<dbReference type="Proteomes" id="UP000287651">
    <property type="component" value="Unassembled WGS sequence"/>
</dbReference>
<gene>
    <name evidence="1" type="ORF">B296_00033462</name>
</gene>
<name>A0A426XEY5_ENSVE</name>
<dbReference type="EMBL" id="AMZH03021647">
    <property type="protein sequence ID" value="RRT38000.1"/>
    <property type="molecule type" value="Genomic_DNA"/>
</dbReference>
<organism evidence="1 2">
    <name type="scientific">Ensete ventricosum</name>
    <name type="common">Abyssinian banana</name>
    <name type="synonym">Musa ensete</name>
    <dbReference type="NCBI Taxonomy" id="4639"/>
    <lineage>
        <taxon>Eukaryota</taxon>
        <taxon>Viridiplantae</taxon>
        <taxon>Streptophyta</taxon>
        <taxon>Embryophyta</taxon>
        <taxon>Tracheophyta</taxon>
        <taxon>Spermatophyta</taxon>
        <taxon>Magnoliopsida</taxon>
        <taxon>Liliopsida</taxon>
        <taxon>Zingiberales</taxon>
        <taxon>Musaceae</taxon>
        <taxon>Ensete</taxon>
    </lineage>
</organism>
<evidence type="ECO:0000313" key="2">
    <source>
        <dbReference type="Proteomes" id="UP000287651"/>
    </source>
</evidence>
<protein>
    <submittedName>
        <fullName evidence="1">Uncharacterized protein</fullName>
    </submittedName>
</protein>
<proteinExistence type="predicted"/>
<reference evidence="1 2" key="1">
    <citation type="journal article" date="2014" name="Agronomy (Basel)">
        <title>A Draft Genome Sequence for Ensete ventricosum, the Drought-Tolerant Tree Against Hunger.</title>
        <authorList>
            <person name="Harrison J."/>
            <person name="Moore K.A."/>
            <person name="Paszkiewicz K."/>
            <person name="Jones T."/>
            <person name="Grant M."/>
            <person name="Ambacheew D."/>
            <person name="Muzemil S."/>
            <person name="Studholme D.J."/>
        </authorList>
    </citation>
    <scope>NUCLEOTIDE SEQUENCE [LARGE SCALE GENOMIC DNA]</scope>
</reference>
<accession>A0A426XEY5</accession>
<sequence length="88" mass="10378">MAEALRCVGRGHTWRSRSPSSSHENLYVMEMSLGGDMVQRIVVRIVRGNVNRRLCSMRDKIMRRYDQELWELHFGVRHNKKKGCGFKE</sequence>
<comment type="caution">
    <text evidence="1">The sequence shown here is derived from an EMBL/GenBank/DDBJ whole genome shotgun (WGS) entry which is preliminary data.</text>
</comment>